<evidence type="ECO:0000256" key="3">
    <source>
        <dbReference type="PROSITE-ProRule" id="PRU00175"/>
    </source>
</evidence>
<keyword evidence="2" id="KW-0862">Zinc</keyword>
<dbReference type="Pfam" id="PF09765">
    <property type="entry name" value="FANCL_d1"/>
    <property type="match status" value="1"/>
</dbReference>
<keyword evidence="1 3" id="KW-0479">Metal-binding</keyword>
<evidence type="ECO:0000313" key="6">
    <source>
        <dbReference type="Proteomes" id="UP001159363"/>
    </source>
</evidence>
<dbReference type="InterPro" id="IPR001841">
    <property type="entry name" value="Znf_RING"/>
</dbReference>
<protein>
    <recommendedName>
        <fullName evidence="4">RING-type domain-containing protein</fullName>
    </recommendedName>
</protein>
<dbReference type="CDD" id="cd23832">
    <property type="entry name" value="DRWD-C_FANCL"/>
    <property type="match status" value="1"/>
</dbReference>
<proteinExistence type="predicted"/>
<dbReference type="Gene3D" id="3.10.110.20">
    <property type="entry name" value="RWD domain-like"/>
    <property type="match status" value="1"/>
</dbReference>
<dbReference type="Pfam" id="PF18891">
    <property type="entry name" value="FANCL_d3"/>
    <property type="match status" value="1"/>
</dbReference>
<evidence type="ECO:0000259" key="4">
    <source>
        <dbReference type="PROSITE" id="PS50089"/>
    </source>
</evidence>
<dbReference type="SUPFAM" id="SSF57850">
    <property type="entry name" value="RING/U-box"/>
    <property type="match status" value="1"/>
</dbReference>
<accession>A0ABQ9HE52</accession>
<dbReference type="EMBL" id="JARBHB010000005">
    <property type="protein sequence ID" value="KAJ8882456.1"/>
    <property type="molecule type" value="Genomic_DNA"/>
</dbReference>
<dbReference type="InterPro" id="IPR013083">
    <property type="entry name" value="Znf_RING/FYVE/PHD"/>
</dbReference>
<reference evidence="5 6" key="1">
    <citation type="submission" date="2023-02" db="EMBL/GenBank/DDBJ databases">
        <title>LHISI_Scaffold_Assembly.</title>
        <authorList>
            <person name="Stuart O.P."/>
            <person name="Cleave R."/>
            <person name="Magrath M.J.L."/>
            <person name="Mikheyev A.S."/>
        </authorList>
    </citation>
    <scope>NUCLEOTIDE SEQUENCE [LARGE SCALE GENOMIC DNA]</scope>
    <source>
        <strain evidence="5">Daus_M_001</strain>
        <tissue evidence="5">Leg muscle</tissue>
    </source>
</reference>
<dbReference type="CDD" id="cd23786">
    <property type="entry name" value="ELF_FANCL"/>
    <property type="match status" value="1"/>
</dbReference>
<dbReference type="PROSITE" id="PS50089">
    <property type="entry name" value="ZF_RING_2"/>
    <property type="match status" value="1"/>
</dbReference>
<sequence length="334" mass="37554">MEELLTVLRKFPLLVPQNDHFTVFDGYISAGKKEFLISLKVPSYPLLEDLRINLPWHVELCLGNSGQEVKNWEGNCTSLLTFLECLQSEIEESLKSDFAKLLFRSGDRMPVEFYEKLVDSIGCLEVKNILRKLETVKDKSLADLFNAFEETVLALSDFWDVVDEMDQKCWVILPEQPKWSDTFRRIALGQHVSLVVTLDPSCIQKVPELNFFGPEQVVKHLVSTMQENIARWPERQSFVDSLQILLGIDVFPSNPEEESSSSTADMECMICCSVLLAGETPMEACTNRCGAVYHTSCISQWLVVIASGSDSSGTIQGKCPSCNVGILRVSNVKQ</sequence>
<dbReference type="PANTHER" id="PTHR13206">
    <property type="entry name" value="UBIQUITIN LIGASE PROTEIN PHF9 FANCONI ANEMIA GROUP L PROTEIN"/>
    <property type="match status" value="1"/>
</dbReference>
<dbReference type="Proteomes" id="UP001159363">
    <property type="component" value="Chromosome 4"/>
</dbReference>
<dbReference type="PANTHER" id="PTHR13206:SF0">
    <property type="entry name" value="E3 UBIQUITIN-PROTEIN LIGASE FANCL"/>
    <property type="match status" value="1"/>
</dbReference>
<evidence type="ECO:0000256" key="2">
    <source>
        <dbReference type="ARBA" id="ARBA00022833"/>
    </source>
</evidence>
<dbReference type="InterPro" id="IPR044037">
    <property type="entry name" value="FANCL_d3"/>
</dbReference>
<evidence type="ECO:0000313" key="5">
    <source>
        <dbReference type="EMBL" id="KAJ8882456.1"/>
    </source>
</evidence>
<keyword evidence="1 3" id="KW-0863">Zinc-finger</keyword>
<gene>
    <name evidence="5" type="ORF">PR048_014264</name>
</gene>
<name>A0ABQ9HE52_9NEOP</name>
<dbReference type="Pfam" id="PF11793">
    <property type="entry name" value="FANCL_C"/>
    <property type="match status" value="1"/>
</dbReference>
<dbReference type="Gene3D" id="3.30.40.10">
    <property type="entry name" value="Zinc/RING finger domain, C3HC4 (zinc finger)"/>
    <property type="match status" value="1"/>
</dbReference>
<dbReference type="InterPro" id="IPR019162">
    <property type="entry name" value="FancL_WD-rpt_cont_dom"/>
</dbReference>
<feature type="domain" description="RING-type" evidence="4">
    <location>
        <begin position="268"/>
        <end position="323"/>
    </location>
</feature>
<dbReference type="InterPro" id="IPR026848">
    <property type="entry name" value="Fancl"/>
</dbReference>
<organism evidence="5 6">
    <name type="scientific">Dryococelus australis</name>
    <dbReference type="NCBI Taxonomy" id="614101"/>
    <lineage>
        <taxon>Eukaryota</taxon>
        <taxon>Metazoa</taxon>
        <taxon>Ecdysozoa</taxon>
        <taxon>Arthropoda</taxon>
        <taxon>Hexapoda</taxon>
        <taxon>Insecta</taxon>
        <taxon>Pterygota</taxon>
        <taxon>Neoptera</taxon>
        <taxon>Polyneoptera</taxon>
        <taxon>Phasmatodea</taxon>
        <taxon>Verophasmatodea</taxon>
        <taxon>Anareolatae</taxon>
        <taxon>Phasmatidae</taxon>
        <taxon>Eurycanthinae</taxon>
        <taxon>Dryococelus</taxon>
    </lineage>
</organism>
<keyword evidence="6" id="KW-1185">Reference proteome</keyword>
<dbReference type="InterPro" id="IPR043003">
    <property type="entry name" value="FANCL_d3_sf"/>
</dbReference>
<dbReference type="SMART" id="SM01197">
    <property type="entry name" value="FANCL_C"/>
    <property type="match status" value="1"/>
</dbReference>
<dbReference type="InterPro" id="IPR026850">
    <property type="entry name" value="FANCL_C"/>
</dbReference>
<evidence type="ECO:0000256" key="1">
    <source>
        <dbReference type="ARBA" id="ARBA00022771"/>
    </source>
</evidence>
<comment type="caution">
    <text evidence="5">The sequence shown here is derived from an EMBL/GenBank/DDBJ whole genome shotgun (WGS) entry which is preliminary data.</text>
</comment>